<evidence type="ECO:0000256" key="6">
    <source>
        <dbReference type="ARBA" id="ARBA00022692"/>
    </source>
</evidence>
<dbReference type="InterPro" id="IPR050790">
    <property type="entry name" value="ExbB/TolQ_transport"/>
</dbReference>
<accession>A0A368C7M7</accession>
<dbReference type="GO" id="GO:0017038">
    <property type="term" value="P:protein import"/>
    <property type="evidence" value="ECO:0007669"/>
    <property type="project" value="TreeGrafter"/>
</dbReference>
<evidence type="ECO:0000256" key="3">
    <source>
        <dbReference type="ARBA" id="ARBA00022475"/>
    </source>
</evidence>
<feature type="transmembrane region" description="Helical" evidence="10">
    <location>
        <begin position="128"/>
        <end position="149"/>
    </location>
</feature>
<evidence type="ECO:0000256" key="10">
    <source>
        <dbReference type="HAMAP-Rule" id="MF_02202"/>
    </source>
</evidence>
<comment type="similarity">
    <text evidence="2 10">Belongs to the ExbB/TolQ family.</text>
</comment>
<reference evidence="12 13" key="1">
    <citation type="journal article" date="2018" name="Microbiome">
        <title>Fine metagenomic profile of the Mediterranean stratified and mixed water columns revealed by assembly and recruitment.</title>
        <authorList>
            <person name="Haro-Moreno J.M."/>
            <person name="Lopez-Perez M."/>
            <person name="De La Torre J.R."/>
            <person name="Picazo A."/>
            <person name="Camacho A."/>
            <person name="Rodriguez-Valera F."/>
        </authorList>
    </citation>
    <scope>NUCLEOTIDE SEQUENCE [LARGE SCALE GENOMIC DNA]</scope>
    <source>
        <strain evidence="12">MED-G78</strain>
    </source>
</reference>
<dbReference type="PANTHER" id="PTHR30625:SF3">
    <property type="entry name" value="TOL-PAL SYSTEM PROTEIN TOLQ"/>
    <property type="match status" value="1"/>
</dbReference>
<dbReference type="EMBL" id="QOPI01000002">
    <property type="protein sequence ID" value="RCL45501.1"/>
    <property type="molecule type" value="Genomic_DNA"/>
</dbReference>
<comment type="subcellular location">
    <subcellularLocation>
        <location evidence="10">Cell inner membrane</location>
        <topology evidence="10">Multi-pass membrane protein</topology>
    </subcellularLocation>
    <subcellularLocation>
        <location evidence="1">Cell membrane</location>
        <topology evidence="1">Multi-pass membrane protein</topology>
    </subcellularLocation>
</comment>
<dbReference type="Pfam" id="PF01618">
    <property type="entry name" value="MotA_ExbB"/>
    <property type="match status" value="1"/>
</dbReference>
<feature type="domain" description="MotA/TolQ/ExbB proton channel" evidence="11">
    <location>
        <begin position="81"/>
        <end position="203"/>
    </location>
</feature>
<dbReference type="GO" id="GO:0043213">
    <property type="term" value="P:bacteriocin transport"/>
    <property type="evidence" value="ECO:0007669"/>
    <property type="project" value="InterPro"/>
</dbReference>
<dbReference type="GO" id="GO:0051301">
    <property type="term" value="P:cell division"/>
    <property type="evidence" value="ECO:0007669"/>
    <property type="project" value="UniProtKB-UniRule"/>
</dbReference>
<gene>
    <name evidence="10 12" type="primary">tolQ</name>
    <name evidence="12" type="ORF">DBW92_00755</name>
</gene>
<evidence type="ECO:0000256" key="9">
    <source>
        <dbReference type="ARBA" id="ARBA00023306"/>
    </source>
</evidence>
<dbReference type="PANTHER" id="PTHR30625">
    <property type="entry name" value="PROTEIN TOLQ"/>
    <property type="match status" value="1"/>
</dbReference>
<feature type="transmembrane region" description="Helical" evidence="10">
    <location>
        <begin position="169"/>
        <end position="191"/>
    </location>
</feature>
<protein>
    <recommendedName>
        <fullName evidence="10">Tol-Pal system protein TolQ</fullName>
    </recommendedName>
</protein>
<dbReference type="Proteomes" id="UP000252915">
    <property type="component" value="Unassembled WGS sequence"/>
</dbReference>
<comment type="subunit">
    <text evidence="10">The Tol-Pal system is composed of five core proteins: the inner membrane proteins TolA, TolQ and TolR, the periplasmic protein TolB and the outer membrane protein Pal. They form a network linking the inner and outer membranes and the peptidoglycan layer.</text>
</comment>
<sequence length="225" mass="25098">MNDISAINLFLEAGLVVKSVMVILLLISIISWIIIFERYLLYRKIKNLNIEFENRFWSGEDLNILFEEVNNDQLILTGSSSVFRNAFKEFNRLKSNNNVTELDLEGINRSMRVAIARDEEDMLKHLPFLANAGSVSPYIGLFGTVWGIMTSFQGLADATQATINAVAPGISEALIATAMGLFAAIPAVVAFNRFTSQSDSISQSTTIFAEELASIFYRQVLKNKK</sequence>
<keyword evidence="9 10" id="KW-0131">Cell cycle</keyword>
<evidence type="ECO:0000256" key="8">
    <source>
        <dbReference type="ARBA" id="ARBA00023136"/>
    </source>
</evidence>
<keyword evidence="4 10" id="KW-0997">Cell inner membrane</keyword>
<feature type="transmembrane region" description="Helical" evidence="10">
    <location>
        <begin position="15"/>
        <end position="36"/>
    </location>
</feature>
<keyword evidence="7 10" id="KW-1133">Transmembrane helix</keyword>
<evidence type="ECO:0000256" key="5">
    <source>
        <dbReference type="ARBA" id="ARBA00022618"/>
    </source>
</evidence>
<dbReference type="HAMAP" id="MF_02202">
    <property type="entry name" value="TolQ"/>
    <property type="match status" value="1"/>
</dbReference>
<dbReference type="NCBIfam" id="TIGR02796">
    <property type="entry name" value="tolQ"/>
    <property type="match status" value="1"/>
</dbReference>
<keyword evidence="8 10" id="KW-0472">Membrane</keyword>
<evidence type="ECO:0000259" key="11">
    <source>
        <dbReference type="Pfam" id="PF01618"/>
    </source>
</evidence>
<dbReference type="GO" id="GO:0005886">
    <property type="term" value="C:plasma membrane"/>
    <property type="evidence" value="ECO:0007669"/>
    <property type="project" value="UniProtKB-SubCell"/>
</dbReference>
<evidence type="ECO:0000256" key="2">
    <source>
        <dbReference type="ARBA" id="ARBA00010442"/>
    </source>
</evidence>
<proteinExistence type="inferred from homology"/>
<dbReference type="InterPro" id="IPR014163">
    <property type="entry name" value="Tol-Pal_TolQ"/>
</dbReference>
<keyword evidence="5 10" id="KW-0132">Cell division</keyword>
<keyword evidence="3 10" id="KW-1003">Cell membrane</keyword>
<organism evidence="12 13">
    <name type="scientific">SAR86 cluster bacterium</name>
    <dbReference type="NCBI Taxonomy" id="2030880"/>
    <lineage>
        <taxon>Bacteria</taxon>
        <taxon>Pseudomonadati</taxon>
        <taxon>Pseudomonadota</taxon>
        <taxon>Gammaproteobacteria</taxon>
        <taxon>SAR86 cluster</taxon>
    </lineage>
</organism>
<evidence type="ECO:0000256" key="7">
    <source>
        <dbReference type="ARBA" id="ARBA00022989"/>
    </source>
</evidence>
<dbReference type="AlphaFoldDB" id="A0A368C7M7"/>
<evidence type="ECO:0000313" key="12">
    <source>
        <dbReference type="EMBL" id="RCL45501.1"/>
    </source>
</evidence>
<keyword evidence="6 10" id="KW-0812">Transmembrane</keyword>
<evidence type="ECO:0000256" key="4">
    <source>
        <dbReference type="ARBA" id="ARBA00022519"/>
    </source>
</evidence>
<comment type="function">
    <text evidence="10">Part of the Tol-Pal system, which plays a role in outer membrane invagination during cell division and is important for maintaining outer membrane integrity.</text>
</comment>
<comment type="caution">
    <text evidence="12">The sequence shown here is derived from an EMBL/GenBank/DDBJ whole genome shotgun (WGS) entry which is preliminary data.</text>
</comment>
<name>A0A368C7M7_9GAMM</name>
<evidence type="ECO:0000313" key="13">
    <source>
        <dbReference type="Proteomes" id="UP000252915"/>
    </source>
</evidence>
<evidence type="ECO:0000256" key="1">
    <source>
        <dbReference type="ARBA" id="ARBA00004651"/>
    </source>
</evidence>
<dbReference type="InterPro" id="IPR002898">
    <property type="entry name" value="MotA_ExbB_proton_chnl"/>
</dbReference>